<proteinExistence type="predicted"/>
<evidence type="ECO:0000256" key="1">
    <source>
        <dbReference type="SAM" id="Phobius"/>
    </source>
</evidence>
<evidence type="ECO:0000313" key="2">
    <source>
        <dbReference type="EMBL" id="PKG27915.1"/>
    </source>
</evidence>
<keyword evidence="1" id="KW-1133">Transmembrane helix</keyword>
<keyword evidence="3" id="KW-1185">Reference proteome</keyword>
<name>A0A2N0ZEH8_9BACI</name>
<dbReference type="Proteomes" id="UP000233343">
    <property type="component" value="Unassembled WGS sequence"/>
</dbReference>
<reference evidence="2 3" key="1">
    <citation type="journal article" date="2010" name="Int. J. Syst. Evol. Microbiol.">
        <title>Bacillus horneckiae sp. nov., isolated from a spacecraft-assembly clean room.</title>
        <authorList>
            <person name="Vaishampayan P."/>
            <person name="Probst A."/>
            <person name="Krishnamurthi S."/>
            <person name="Ghosh S."/>
            <person name="Osman S."/>
            <person name="McDowall A."/>
            <person name="Ruckmani A."/>
            <person name="Mayilraj S."/>
            <person name="Venkateswaran K."/>
        </authorList>
    </citation>
    <scope>NUCLEOTIDE SEQUENCE [LARGE SCALE GENOMIC DNA]</scope>
    <source>
        <strain evidence="3">1PO1SC</strain>
    </source>
</reference>
<protein>
    <submittedName>
        <fullName evidence="2">Uncharacterized protein</fullName>
    </submittedName>
</protein>
<comment type="caution">
    <text evidence="2">The sequence shown here is derived from an EMBL/GenBank/DDBJ whole genome shotgun (WGS) entry which is preliminary data.</text>
</comment>
<sequence length="307" mass="36136">MSKLQDSEWEKLRSFVPPEEGKDSVRRRIWKSIRSDSNTPVRKNRFQWLLPFAASLFILIGGTLLLLNLNGNTVGENREEPIIQVESLPLSSDQFGWGLDNVYVEKENDRLAIYEVGEKVPVGEINEVNEGEKQEIIQTHSMFVDNELENFPYKTEMYIEHVKMEDTALRYHFFIPSNGKWYHFSIDYPKLEYADIFYLIATLKIRGTEPYIHDEPLYVTHGYDSFPFPIDLMPVTVDYDDKVYVWRNPSAEKFALYLEKIEESGWRRVQGAGKENTFENHTGIQTITVRWEDDRLIYHSVYKNQDE</sequence>
<dbReference type="RefSeq" id="WP_066195108.1">
    <property type="nucleotide sequence ID" value="NZ_JARMMB010000026.1"/>
</dbReference>
<dbReference type="EMBL" id="PISD01000034">
    <property type="protein sequence ID" value="PKG27915.1"/>
    <property type="molecule type" value="Genomic_DNA"/>
</dbReference>
<keyword evidence="1" id="KW-0472">Membrane</keyword>
<keyword evidence="1" id="KW-0812">Transmembrane</keyword>
<organism evidence="2 3">
    <name type="scientific">Cytobacillus horneckiae</name>
    <dbReference type="NCBI Taxonomy" id="549687"/>
    <lineage>
        <taxon>Bacteria</taxon>
        <taxon>Bacillati</taxon>
        <taxon>Bacillota</taxon>
        <taxon>Bacilli</taxon>
        <taxon>Bacillales</taxon>
        <taxon>Bacillaceae</taxon>
        <taxon>Cytobacillus</taxon>
    </lineage>
</organism>
<feature type="transmembrane region" description="Helical" evidence="1">
    <location>
        <begin position="48"/>
        <end position="69"/>
    </location>
</feature>
<evidence type="ECO:0000313" key="3">
    <source>
        <dbReference type="Proteomes" id="UP000233343"/>
    </source>
</evidence>
<accession>A0A2N0ZEH8</accession>
<gene>
    <name evidence="2" type="ORF">CWS20_16125</name>
</gene>
<dbReference type="AlphaFoldDB" id="A0A2N0ZEH8"/>